<reference evidence="1" key="2">
    <citation type="submission" date="2023-05" db="EMBL/GenBank/DDBJ databases">
        <authorList>
            <consortium name="Lawrence Berkeley National Laboratory"/>
            <person name="Steindorff A."/>
            <person name="Hensen N."/>
            <person name="Bonometti L."/>
            <person name="Westerberg I."/>
            <person name="Brannstrom I.O."/>
            <person name="Guillou S."/>
            <person name="Cros-Aarteil S."/>
            <person name="Calhoun S."/>
            <person name="Haridas S."/>
            <person name="Kuo A."/>
            <person name="Mondo S."/>
            <person name="Pangilinan J."/>
            <person name="Riley R."/>
            <person name="Labutti K."/>
            <person name="Andreopoulos B."/>
            <person name="Lipzen A."/>
            <person name="Chen C."/>
            <person name="Yanf M."/>
            <person name="Daum C."/>
            <person name="Ng V."/>
            <person name="Clum A."/>
            <person name="Ohm R."/>
            <person name="Martin F."/>
            <person name="Silar P."/>
            <person name="Natvig D."/>
            <person name="Lalanne C."/>
            <person name="Gautier V."/>
            <person name="Ament-Velasquez S.L."/>
            <person name="Kruys A."/>
            <person name="Hutchinson M.I."/>
            <person name="Powell A.J."/>
            <person name="Barry K."/>
            <person name="Miller A.N."/>
            <person name="Grigoriev I.V."/>
            <person name="Debuchy R."/>
            <person name="Gladieux P."/>
            <person name="Thoren M.H."/>
            <person name="Johannesson H."/>
        </authorList>
    </citation>
    <scope>NUCLEOTIDE SEQUENCE</scope>
    <source>
        <strain evidence="1">CBS 508.74</strain>
    </source>
</reference>
<comment type="caution">
    <text evidence="1">The sequence shown here is derived from an EMBL/GenBank/DDBJ whole genome shotgun (WGS) entry which is preliminary data.</text>
</comment>
<dbReference type="Proteomes" id="UP001302812">
    <property type="component" value="Unassembled WGS sequence"/>
</dbReference>
<proteinExistence type="predicted"/>
<accession>A0AAN6YWX0</accession>
<gene>
    <name evidence="1" type="ORF">N656DRAFT_256955</name>
</gene>
<dbReference type="AlphaFoldDB" id="A0AAN6YWX0"/>
<dbReference type="RefSeq" id="XP_064674113.1">
    <property type="nucleotide sequence ID" value="XM_064809019.1"/>
</dbReference>
<reference evidence="1" key="1">
    <citation type="journal article" date="2023" name="Mol. Phylogenet. Evol.">
        <title>Genome-scale phylogeny and comparative genomics of the fungal order Sordariales.</title>
        <authorList>
            <person name="Hensen N."/>
            <person name="Bonometti L."/>
            <person name="Westerberg I."/>
            <person name="Brannstrom I.O."/>
            <person name="Guillou S."/>
            <person name="Cros-Aarteil S."/>
            <person name="Calhoun S."/>
            <person name="Haridas S."/>
            <person name="Kuo A."/>
            <person name="Mondo S."/>
            <person name="Pangilinan J."/>
            <person name="Riley R."/>
            <person name="LaButti K."/>
            <person name="Andreopoulos B."/>
            <person name="Lipzen A."/>
            <person name="Chen C."/>
            <person name="Yan M."/>
            <person name="Daum C."/>
            <person name="Ng V."/>
            <person name="Clum A."/>
            <person name="Steindorff A."/>
            <person name="Ohm R.A."/>
            <person name="Martin F."/>
            <person name="Silar P."/>
            <person name="Natvig D.O."/>
            <person name="Lalanne C."/>
            <person name="Gautier V."/>
            <person name="Ament-Velasquez S.L."/>
            <person name="Kruys A."/>
            <person name="Hutchinson M.I."/>
            <person name="Powell A.J."/>
            <person name="Barry K."/>
            <person name="Miller A.N."/>
            <person name="Grigoriev I.V."/>
            <person name="Debuchy R."/>
            <person name="Gladieux P."/>
            <person name="Hiltunen Thoren M."/>
            <person name="Johannesson H."/>
        </authorList>
    </citation>
    <scope>NUCLEOTIDE SEQUENCE</scope>
    <source>
        <strain evidence="1">CBS 508.74</strain>
    </source>
</reference>
<protein>
    <submittedName>
        <fullName evidence="1">Uncharacterized protein</fullName>
    </submittedName>
</protein>
<sequence length="189" mass="20584">MSECRQMSGCHRDVGTDEGRGYMQLKSTTVEFQSRLLTILCPCAGWRGMGPVRCRLQKRALGCHISSIHGPQSQQSLRLSPVTSPCASRHGSVFHSNGQFHDLVCSSPPNNGQFHALVLPIPSPPCPIRLRFCGRSYLETSISYLDGKETRTCFYCIVSSCLKFSSAVRQELGGGPGSGLLLGFLTFVG</sequence>
<evidence type="ECO:0000313" key="1">
    <source>
        <dbReference type="EMBL" id="KAK4116543.1"/>
    </source>
</evidence>
<name>A0AAN6YWX0_9PEZI</name>
<organism evidence="1 2">
    <name type="scientific">Canariomyces notabilis</name>
    <dbReference type="NCBI Taxonomy" id="2074819"/>
    <lineage>
        <taxon>Eukaryota</taxon>
        <taxon>Fungi</taxon>
        <taxon>Dikarya</taxon>
        <taxon>Ascomycota</taxon>
        <taxon>Pezizomycotina</taxon>
        <taxon>Sordariomycetes</taxon>
        <taxon>Sordariomycetidae</taxon>
        <taxon>Sordariales</taxon>
        <taxon>Chaetomiaceae</taxon>
        <taxon>Canariomyces</taxon>
    </lineage>
</organism>
<dbReference type="GeneID" id="89933142"/>
<dbReference type="EMBL" id="MU853333">
    <property type="protein sequence ID" value="KAK4116543.1"/>
    <property type="molecule type" value="Genomic_DNA"/>
</dbReference>
<keyword evidence="2" id="KW-1185">Reference proteome</keyword>
<evidence type="ECO:0000313" key="2">
    <source>
        <dbReference type="Proteomes" id="UP001302812"/>
    </source>
</evidence>